<dbReference type="EMBL" id="JAAIUW010000006">
    <property type="protein sequence ID" value="KAF7825582.1"/>
    <property type="molecule type" value="Genomic_DNA"/>
</dbReference>
<sequence>MASSKTPQKISLRLMVDKERNRVIFAEAGKDFVDVLFSFLTLPLGTIARLVLDLLKCSLLSNSALSDIFLHKKQYLERTKAVDNYFLIKAEEADDENNKNVKLKVKLTVRKSNGKVMFAQVEEDFVDVLLSFLTLPVGSVEHILGTNSGLAGLSKLYISVVDLNRKFFKSKEVNGMLKNPVVAPQFKVNSEILNVPEVPTSQYSCYSNKSGSDVSSCLTSPRGYSCTESLSYYRYFFSVAHCDVYSPVTLLDPKFQKNSKSKNGGGFVKGPSIFMVTDDLVVKPFSFISTVSYLNESNVGKNDLEERIIFIGVKEVLAILKASLISSSALTTALTPFTKKISKK</sequence>
<dbReference type="PANTHER" id="PTHR33103:SF27">
    <property type="entry name" value="OS04G0594700 PROTEIN"/>
    <property type="match status" value="1"/>
</dbReference>
<evidence type="ECO:0000313" key="2">
    <source>
        <dbReference type="Proteomes" id="UP000634136"/>
    </source>
</evidence>
<accession>A0A834TQS5</accession>
<dbReference type="Proteomes" id="UP000634136">
    <property type="component" value="Unassembled WGS sequence"/>
</dbReference>
<comment type="caution">
    <text evidence="1">The sequence shown here is derived from an EMBL/GenBank/DDBJ whole genome shotgun (WGS) entry which is preliminary data.</text>
</comment>
<dbReference type="Pfam" id="PF05056">
    <property type="entry name" value="DUF674"/>
    <property type="match status" value="1"/>
</dbReference>
<gene>
    <name evidence="1" type="ORF">G2W53_016746</name>
</gene>
<proteinExistence type="predicted"/>
<evidence type="ECO:0000313" key="1">
    <source>
        <dbReference type="EMBL" id="KAF7825582.1"/>
    </source>
</evidence>
<dbReference type="OrthoDB" id="1277335at2759"/>
<reference evidence="1" key="1">
    <citation type="submission" date="2020-09" db="EMBL/GenBank/DDBJ databases">
        <title>Genome-Enabled Discovery of Anthraquinone Biosynthesis in Senna tora.</title>
        <authorList>
            <person name="Kang S.-H."/>
            <person name="Pandey R.P."/>
            <person name="Lee C.-M."/>
            <person name="Sim J.-S."/>
            <person name="Jeong J.-T."/>
            <person name="Choi B.-S."/>
            <person name="Jung M."/>
            <person name="Ginzburg D."/>
            <person name="Zhao K."/>
            <person name="Won S.Y."/>
            <person name="Oh T.-J."/>
            <person name="Yu Y."/>
            <person name="Kim N.-H."/>
            <person name="Lee O.R."/>
            <person name="Lee T.-H."/>
            <person name="Bashyal P."/>
            <person name="Kim T.-S."/>
            <person name="Lee W.-H."/>
            <person name="Kawkins C."/>
            <person name="Kim C.-K."/>
            <person name="Kim J.S."/>
            <person name="Ahn B.O."/>
            <person name="Rhee S.Y."/>
            <person name="Sohng J.K."/>
        </authorList>
    </citation>
    <scope>NUCLEOTIDE SEQUENCE</scope>
    <source>
        <tissue evidence="1">Leaf</tissue>
    </source>
</reference>
<dbReference type="PANTHER" id="PTHR33103">
    <property type="entry name" value="OS01G0153900 PROTEIN"/>
    <property type="match status" value="1"/>
</dbReference>
<dbReference type="AlphaFoldDB" id="A0A834TQS5"/>
<organism evidence="1 2">
    <name type="scientific">Senna tora</name>
    <dbReference type="NCBI Taxonomy" id="362788"/>
    <lineage>
        <taxon>Eukaryota</taxon>
        <taxon>Viridiplantae</taxon>
        <taxon>Streptophyta</taxon>
        <taxon>Embryophyta</taxon>
        <taxon>Tracheophyta</taxon>
        <taxon>Spermatophyta</taxon>
        <taxon>Magnoliopsida</taxon>
        <taxon>eudicotyledons</taxon>
        <taxon>Gunneridae</taxon>
        <taxon>Pentapetalae</taxon>
        <taxon>rosids</taxon>
        <taxon>fabids</taxon>
        <taxon>Fabales</taxon>
        <taxon>Fabaceae</taxon>
        <taxon>Caesalpinioideae</taxon>
        <taxon>Cassia clade</taxon>
        <taxon>Senna</taxon>
    </lineage>
</organism>
<name>A0A834TQS5_9FABA</name>
<dbReference type="InterPro" id="IPR007750">
    <property type="entry name" value="DUF674"/>
</dbReference>
<protein>
    <submittedName>
        <fullName evidence="1">DUF674 family protein</fullName>
    </submittedName>
</protein>
<keyword evidence="2" id="KW-1185">Reference proteome</keyword>